<organism evidence="9 10">
    <name type="scientific">Sanguibacter suaedae</name>
    <dbReference type="NCBI Taxonomy" id="2795737"/>
    <lineage>
        <taxon>Bacteria</taxon>
        <taxon>Bacillati</taxon>
        <taxon>Actinomycetota</taxon>
        <taxon>Actinomycetes</taxon>
        <taxon>Micrococcales</taxon>
        <taxon>Sanguibacteraceae</taxon>
        <taxon>Sanguibacter</taxon>
    </lineage>
</organism>
<evidence type="ECO:0000313" key="10">
    <source>
        <dbReference type="Proteomes" id="UP000602087"/>
    </source>
</evidence>
<dbReference type="Pfam" id="PF02687">
    <property type="entry name" value="FtsX"/>
    <property type="match status" value="1"/>
</dbReference>
<comment type="subcellular location">
    <subcellularLocation>
        <location evidence="1">Cell membrane</location>
        <topology evidence="1">Multi-pass membrane protein</topology>
    </subcellularLocation>
</comment>
<dbReference type="RefSeq" id="WP_198733685.1">
    <property type="nucleotide sequence ID" value="NZ_JAEINH010000006.1"/>
</dbReference>
<evidence type="ECO:0000259" key="8">
    <source>
        <dbReference type="Pfam" id="PF02687"/>
    </source>
</evidence>
<protein>
    <submittedName>
        <fullName evidence="9">FtsX-like permease family protein</fullName>
    </submittedName>
</protein>
<name>A0A934MDU8_9MICO</name>
<evidence type="ECO:0000256" key="1">
    <source>
        <dbReference type="ARBA" id="ARBA00004651"/>
    </source>
</evidence>
<comment type="similarity">
    <text evidence="6">Belongs to the ABC-4 integral membrane protein family.</text>
</comment>
<gene>
    <name evidence="9" type="ORF">JAV76_08905</name>
</gene>
<dbReference type="GO" id="GO:0022857">
    <property type="term" value="F:transmembrane transporter activity"/>
    <property type="evidence" value="ECO:0007669"/>
    <property type="project" value="TreeGrafter"/>
</dbReference>
<keyword evidence="4 7" id="KW-1133">Transmembrane helix</keyword>
<accession>A0A934MDU8</accession>
<evidence type="ECO:0000256" key="7">
    <source>
        <dbReference type="SAM" id="Phobius"/>
    </source>
</evidence>
<proteinExistence type="inferred from homology"/>
<feature type="transmembrane region" description="Helical" evidence="7">
    <location>
        <begin position="293"/>
        <end position="317"/>
    </location>
</feature>
<keyword evidence="2" id="KW-1003">Cell membrane</keyword>
<evidence type="ECO:0000256" key="2">
    <source>
        <dbReference type="ARBA" id="ARBA00022475"/>
    </source>
</evidence>
<feature type="transmembrane region" description="Helical" evidence="7">
    <location>
        <begin position="337"/>
        <end position="370"/>
    </location>
</feature>
<dbReference type="PANTHER" id="PTHR30572:SF4">
    <property type="entry name" value="ABC TRANSPORTER PERMEASE YTRF"/>
    <property type="match status" value="1"/>
</dbReference>
<dbReference type="GO" id="GO:0005886">
    <property type="term" value="C:plasma membrane"/>
    <property type="evidence" value="ECO:0007669"/>
    <property type="project" value="UniProtKB-SubCell"/>
</dbReference>
<evidence type="ECO:0000256" key="3">
    <source>
        <dbReference type="ARBA" id="ARBA00022692"/>
    </source>
</evidence>
<evidence type="ECO:0000313" key="9">
    <source>
        <dbReference type="EMBL" id="MBI9115124.1"/>
    </source>
</evidence>
<keyword evidence="3 7" id="KW-0812">Transmembrane</keyword>
<dbReference type="EMBL" id="JAEINH010000006">
    <property type="protein sequence ID" value="MBI9115124.1"/>
    <property type="molecule type" value="Genomic_DNA"/>
</dbReference>
<dbReference type="Proteomes" id="UP000602087">
    <property type="component" value="Unassembled WGS sequence"/>
</dbReference>
<keyword evidence="5 7" id="KW-0472">Membrane</keyword>
<sequence>MSARTAALILSVRDVVEDVVVEIHARRARTVLLLAAVALSTGALISSLGISAVAARQVDAGLAASTIDLVTVQSAARTATPADDTGSTDAEEPAARLLPDDAQERATALDLVAAAGTRLDLTELRTMPVSRHQPGTPGGETVTGVTVSGISSGYLDTIRTDSTPPASFLLDEPERIVLLGETAAKTLGIPVSATPLGLTLWLDGYRYTVVGFISSSTVDLSSTIAIPYPTAVALAGSDRTARVLVRTAPGAGAPVVDAIRTALRPDAPERLTSSQVSGVADLRAGVSTQLDRYAAGIGAFLLLITTLLIANSMIVSVTSRTAEIGVRRAMGAGAGNVAALVLTEGGLVGLLGGLAGSALAAVAIVVVGLVNDWTVLISASSLVAGPALGALAGVVSSLYPAVRAARIQPALAVRSD</sequence>
<dbReference type="PANTHER" id="PTHR30572">
    <property type="entry name" value="MEMBRANE COMPONENT OF TRANSPORTER-RELATED"/>
    <property type="match status" value="1"/>
</dbReference>
<dbReference type="AlphaFoldDB" id="A0A934MDU8"/>
<feature type="transmembrane region" description="Helical" evidence="7">
    <location>
        <begin position="31"/>
        <end position="55"/>
    </location>
</feature>
<dbReference type="InterPro" id="IPR003838">
    <property type="entry name" value="ABC3_permease_C"/>
</dbReference>
<evidence type="ECO:0000256" key="6">
    <source>
        <dbReference type="ARBA" id="ARBA00038076"/>
    </source>
</evidence>
<keyword evidence="10" id="KW-1185">Reference proteome</keyword>
<evidence type="ECO:0000256" key="5">
    <source>
        <dbReference type="ARBA" id="ARBA00023136"/>
    </source>
</evidence>
<dbReference type="InterPro" id="IPR050250">
    <property type="entry name" value="Macrolide_Exporter_MacB"/>
</dbReference>
<feature type="transmembrane region" description="Helical" evidence="7">
    <location>
        <begin position="376"/>
        <end position="399"/>
    </location>
</feature>
<feature type="domain" description="ABC3 transporter permease C-terminal" evidence="8">
    <location>
        <begin position="297"/>
        <end position="409"/>
    </location>
</feature>
<comment type="caution">
    <text evidence="9">The sequence shown here is derived from an EMBL/GenBank/DDBJ whole genome shotgun (WGS) entry which is preliminary data.</text>
</comment>
<reference evidence="9" key="1">
    <citation type="submission" date="2020-12" db="EMBL/GenBank/DDBJ databases">
        <title>Sanguibacter suaedae sp. nov., isolated from Suaeda aralocaspica.</title>
        <authorList>
            <person name="Ma Q."/>
        </authorList>
    </citation>
    <scope>NUCLEOTIDE SEQUENCE</scope>
    <source>
        <strain evidence="9">YZGR15</strain>
    </source>
</reference>
<evidence type="ECO:0000256" key="4">
    <source>
        <dbReference type="ARBA" id="ARBA00022989"/>
    </source>
</evidence>